<dbReference type="GO" id="GO:0043565">
    <property type="term" value="F:sequence-specific DNA binding"/>
    <property type="evidence" value="ECO:0007669"/>
    <property type="project" value="InterPro"/>
</dbReference>
<dbReference type="GO" id="GO:0006355">
    <property type="term" value="P:regulation of DNA-templated transcription"/>
    <property type="evidence" value="ECO:0007669"/>
    <property type="project" value="InterPro"/>
</dbReference>
<dbReference type="SUPFAM" id="SSF46689">
    <property type="entry name" value="Homeodomain-like"/>
    <property type="match status" value="1"/>
</dbReference>
<dbReference type="Gene3D" id="3.40.50.2300">
    <property type="match status" value="1"/>
</dbReference>
<dbReference type="InterPro" id="IPR001789">
    <property type="entry name" value="Sig_transdc_resp-reg_receiver"/>
</dbReference>
<keyword evidence="5" id="KW-0597">Phosphoprotein</keyword>
<dbReference type="PROSITE" id="PS50045">
    <property type="entry name" value="SIGMA54_INTERACT_4"/>
    <property type="match status" value="1"/>
</dbReference>
<evidence type="ECO:0000256" key="4">
    <source>
        <dbReference type="ARBA" id="ARBA00023163"/>
    </source>
</evidence>
<evidence type="ECO:0000256" key="1">
    <source>
        <dbReference type="ARBA" id="ARBA00022741"/>
    </source>
</evidence>
<keyword evidence="1" id="KW-0547">Nucleotide-binding</keyword>
<dbReference type="eggNOG" id="COG2204">
    <property type="taxonomic scope" value="Bacteria"/>
</dbReference>
<dbReference type="InterPro" id="IPR002197">
    <property type="entry name" value="HTH_Fis"/>
</dbReference>
<dbReference type="InterPro" id="IPR011006">
    <property type="entry name" value="CheY-like_superfamily"/>
</dbReference>
<evidence type="ECO:0000313" key="9">
    <source>
        <dbReference type="Proteomes" id="UP000014977"/>
    </source>
</evidence>
<proteinExistence type="predicted"/>
<keyword evidence="9" id="KW-1185">Reference proteome</keyword>
<evidence type="ECO:0000256" key="2">
    <source>
        <dbReference type="ARBA" id="ARBA00022840"/>
    </source>
</evidence>
<dbReference type="Gene3D" id="1.10.10.60">
    <property type="entry name" value="Homeodomain-like"/>
    <property type="match status" value="1"/>
</dbReference>
<dbReference type="PANTHER" id="PTHR32071:SF14">
    <property type="entry name" value="TRANSCRIPTIONAL REGULATORY PROTEIN RTCR"/>
    <property type="match status" value="1"/>
</dbReference>
<evidence type="ECO:0000313" key="8">
    <source>
        <dbReference type="EMBL" id="EPR39281.1"/>
    </source>
</evidence>
<evidence type="ECO:0000256" key="5">
    <source>
        <dbReference type="PROSITE-ProRule" id="PRU00169"/>
    </source>
</evidence>
<dbReference type="RefSeq" id="WP_020877380.1">
    <property type="nucleotide sequence ID" value="NZ_ATHJ01000090.1"/>
</dbReference>
<evidence type="ECO:0000256" key="3">
    <source>
        <dbReference type="ARBA" id="ARBA00023015"/>
    </source>
</evidence>
<dbReference type="STRING" id="897.B2D07_03680"/>
<dbReference type="AlphaFoldDB" id="S7TQN3"/>
<reference evidence="8 9" key="1">
    <citation type="journal article" date="2013" name="Genome Announc.">
        <title>Draft genome sequences for three mercury-methylating, sulfate-reducing bacteria.</title>
        <authorList>
            <person name="Brown S.D."/>
            <person name="Hurt R.A.Jr."/>
            <person name="Gilmour C.C."/>
            <person name="Elias D.A."/>
        </authorList>
    </citation>
    <scope>NUCLEOTIDE SEQUENCE [LARGE SCALE GENOMIC DNA]</scope>
    <source>
        <strain evidence="8 9">DSM 2059</strain>
    </source>
</reference>
<organism evidence="8 9">
    <name type="scientific">Desulfococcus multivorans DSM 2059</name>
    <dbReference type="NCBI Taxonomy" id="1121405"/>
    <lineage>
        <taxon>Bacteria</taxon>
        <taxon>Pseudomonadati</taxon>
        <taxon>Thermodesulfobacteriota</taxon>
        <taxon>Desulfobacteria</taxon>
        <taxon>Desulfobacterales</taxon>
        <taxon>Desulfococcaceae</taxon>
        <taxon>Desulfococcus</taxon>
    </lineage>
</organism>
<dbReference type="Gene3D" id="3.40.50.300">
    <property type="entry name" value="P-loop containing nucleotide triphosphate hydrolases"/>
    <property type="match status" value="1"/>
</dbReference>
<name>S7TQN3_DESML</name>
<dbReference type="SUPFAM" id="SSF52540">
    <property type="entry name" value="P-loop containing nucleoside triphosphate hydrolases"/>
    <property type="match status" value="1"/>
</dbReference>
<dbReference type="Pfam" id="PF25601">
    <property type="entry name" value="AAA_lid_14"/>
    <property type="match status" value="1"/>
</dbReference>
<gene>
    <name evidence="8" type="ORF">dsmv_2623</name>
</gene>
<dbReference type="EMBL" id="ATHJ01000090">
    <property type="protein sequence ID" value="EPR39281.1"/>
    <property type="molecule type" value="Genomic_DNA"/>
</dbReference>
<sequence length="457" mass="50604">MAQRHATMGDRILFVEDEPEMLQFLARYFSRRGYAVTAAASGEEAWRLLSQTTYDLVVCDQALDGISGLDLLRMIRETDRDLPFIMITGAGTIETAVEAIKIGAFHYVTKPFKPGELAILASRAVEFGKLHRKLSRIHADEDEADRSIVIGNNRRILEMMQTIEKISGSDAPVLIQGETGTGKSVFARRIHETSRRRGRPFVTIDCGALPENLIESELFGHVKGAFTGAVRPKRGLLEEADGGTIFLDEIGEMTAATQTKLLRALQDLVIKPVGGNQIVAIDVRYISATNKDLHQEVAAGRFREDLYYRLAVIPLYLPPLRERREDIIPFVRNFVRELNRRYGKRVSKVDPLVLQSFMEAPWKGNIRELKNVLERSVLLAEGAAITADCLSPSPAGRGVADRVPKHPVSLKTAVEAAERQTIRSALAAASGNRSKAAEILGIGRRTLYAKMAAYGIE</sequence>
<dbReference type="InterPro" id="IPR025662">
    <property type="entry name" value="Sigma_54_int_dom_ATP-bd_1"/>
</dbReference>
<dbReference type="SUPFAM" id="SSF52172">
    <property type="entry name" value="CheY-like"/>
    <property type="match status" value="1"/>
</dbReference>
<evidence type="ECO:0000259" key="7">
    <source>
        <dbReference type="PROSITE" id="PS50110"/>
    </source>
</evidence>
<protein>
    <submittedName>
        <fullName evidence="8">Two component, sigma54 specific, transcriptional regulator, Fis family</fullName>
    </submittedName>
</protein>
<accession>S7TQN3</accession>
<comment type="caution">
    <text evidence="8">The sequence shown here is derived from an EMBL/GenBank/DDBJ whole genome shotgun (WGS) entry which is preliminary data.</text>
</comment>
<keyword evidence="2" id="KW-0067">ATP-binding</keyword>
<dbReference type="InterPro" id="IPR003593">
    <property type="entry name" value="AAA+_ATPase"/>
</dbReference>
<dbReference type="PROSITE" id="PS00675">
    <property type="entry name" value="SIGMA54_INTERACT_1"/>
    <property type="match status" value="1"/>
</dbReference>
<dbReference type="InterPro" id="IPR058031">
    <property type="entry name" value="AAA_lid_NorR"/>
</dbReference>
<feature type="domain" description="Sigma-54 factor interaction" evidence="6">
    <location>
        <begin position="149"/>
        <end position="378"/>
    </location>
</feature>
<dbReference type="CDD" id="cd00009">
    <property type="entry name" value="AAA"/>
    <property type="match status" value="1"/>
</dbReference>
<dbReference type="PROSITE" id="PS50110">
    <property type="entry name" value="RESPONSE_REGULATORY"/>
    <property type="match status" value="1"/>
</dbReference>
<keyword evidence="4" id="KW-0804">Transcription</keyword>
<keyword evidence="3" id="KW-0805">Transcription regulation</keyword>
<dbReference type="InterPro" id="IPR009057">
    <property type="entry name" value="Homeodomain-like_sf"/>
</dbReference>
<dbReference type="Gene3D" id="1.10.8.60">
    <property type="match status" value="1"/>
</dbReference>
<dbReference type="InterPro" id="IPR025943">
    <property type="entry name" value="Sigma_54_int_dom_ATP-bd_2"/>
</dbReference>
<dbReference type="Pfam" id="PF00158">
    <property type="entry name" value="Sigma54_activat"/>
    <property type="match status" value="1"/>
</dbReference>
<dbReference type="FunFam" id="3.40.50.300:FF:000006">
    <property type="entry name" value="DNA-binding transcriptional regulator NtrC"/>
    <property type="match status" value="1"/>
</dbReference>
<dbReference type="SMART" id="SM00382">
    <property type="entry name" value="AAA"/>
    <property type="match status" value="1"/>
</dbReference>
<dbReference type="PROSITE" id="PS00676">
    <property type="entry name" value="SIGMA54_INTERACT_2"/>
    <property type="match status" value="1"/>
</dbReference>
<dbReference type="InterPro" id="IPR002078">
    <property type="entry name" value="Sigma_54_int"/>
</dbReference>
<feature type="domain" description="Response regulatory" evidence="7">
    <location>
        <begin position="11"/>
        <end position="125"/>
    </location>
</feature>
<dbReference type="GO" id="GO:0000160">
    <property type="term" value="P:phosphorelay signal transduction system"/>
    <property type="evidence" value="ECO:0007669"/>
    <property type="project" value="InterPro"/>
</dbReference>
<dbReference type="Pfam" id="PF02954">
    <property type="entry name" value="HTH_8"/>
    <property type="match status" value="1"/>
</dbReference>
<dbReference type="SMART" id="SM00448">
    <property type="entry name" value="REC"/>
    <property type="match status" value="1"/>
</dbReference>
<dbReference type="GO" id="GO:0005524">
    <property type="term" value="F:ATP binding"/>
    <property type="evidence" value="ECO:0007669"/>
    <property type="project" value="UniProtKB-KW"/>
</dbReference>
<evidence type="ECO:0000259" key="6">
    <source>
        <dbReference type="PROSITE" id="PS50045"/>
    </source>
</evidence>
<dbReference type="PANTHER" id="PTHR32071">
    <property type="entry name" value="TRANSCRIPTIONAL REGULATORY PROTEIN"/>
    <property type="match status" value="1"/>
</dbReference>
<feature type="modified residue" description="4-aspartylphosphate" evidence="5">
    <location>
        <position position="60"/>
    </location>
</feature>
<dbReference type="Proteomes" id="UP000014977">
    <property type="component" value="Unassembled WGS sequence"/>
</dbReference>
<dbReference type="Pfam" id="PF00072">
    <property type="entry name" value="Response_reg"/>
    <property type="match status" value="1"/>
</dbReference>
<dbReference type="PRINTS" id="PR01590">
    <property type="entry name" value="HTHFIS"/>
</dbReference>
<dbReference type="InterPro" id="IPR027417">
    <property type="entry name" value="P-loop_NTPase"/>
</dbReference>